<dbReference type="GO" id="GO:0006355">
    <property type="term" value="P:regulation of DNA-templated transcription"/>
    <property type="evidence" value="ECO:0007669"/>
    <property type="project" value="UniProtKB-ARBA"/>
</dbReference>
<dbReference type="InterPro" id="IPR036388">
    <property type="entry name" value="WH-like_DNA-bd_sf"/>
</dbReference>
<evidence type="ECO:0000256" key="1">
    <source>
        <dbReference type="ARBA" id="ARBA00023015"/>
    </source>
</evidence>
<accession>A0AAE4G563</accession>
<evidence type="ECO:0000259" key="4">
    <source>
        <dbReference type="PROSITE" id="PS50956"/>
    </source>
</evidence>
<dbReference type="PANTHER" id="PTHR30154">
    <property type="entry name" value="LEUCINE-RESPONSIVE REGULATORY PROTEIN"/>
    <property type="match status" value="1"/>
</dbReference>
<dbReference type="InterPro" id="IPR036390">
    <property type="entry name" value="WH_DNA-bd_sf"/>
</dbReference>
<proteinExistence type="predicted"/>
<dbReference type="RefSeq" id="WP_034331130.1">
    <property type="nucleotide sequence ID" value="NZ_JAVLSM010000005.1"/>
</dbReference>
<dbReference type="PROSITE" id="PS50956">
    <property type="entry name" value="HTH_ASNC_2"/>
    <property type="match status" value="1"/>
</dbReference>
<organism evidence="5">
    <name type="scientific">Herbaspirillum huttiense subsp. nephrolepidis</name>
    <dbReference type="NCBI Taxonomy" id="3075126"/>
    <lineage>
        <taxon>Bacteria</taxon>
        <taxon>Pseudomonadati</taxon>
        <taxon>Pseudomonadota</taxon>
        <taxon>Betaproteobacteria</taxon>
        <taxon>Burkholderiales</taxon>
        <taxon>Oxalobacteraceae</taxon>
        <taxon>Herbaspirillum</taxon>
    </lineage>
</organism>
<reference evidence="5" key="1">
    <citation type="submission" date="2023-02" db="EMBL/GenBank/DDBJ databases">
        <title>Description of Herbaspirillum huttiense subsp. nephrolepsisexaltata and Herbaspirillum huttiense subsp. lycopersicon.</title>
        <authorList>
            <person name="Poudel M."/>
            <person name="Sharma A."/>
            <person name="Goss E."/>
            <person name="Tapia J.H."/>
            <person name="Harmon C.M."/>
            <person name="Jones J.B."/>
        </authorList>
    </citation>
    <scope>NUCLEOTIDE SEQUENCE</scope>
    <source>
        <strain evidence="5">NC40101</strain>
    </source>
</reference>
<gene>
    <name evidence="5" type="ORF">RJN63_03685</name>
</gene>
<dbReference type="Pfam" id="PF13404">
    <property type="entry name" value="HTH_AsnC-type"/>
    <property type="match status" value="1"/>
</dbReference>
<protein>
    <submittedName>
        <fullName evidence="5">Lrp/AsnC family transcriptional regulator</fullName>
    </submittedName>
</protein>
<dbReference type="CDD" id="cd00090">
    <property type="entry name" value="HTH_ARSR"/>
    <property type="match status" value="1"/>
</dbReference>
<dbReference type="PANTHER" id="PTHR30154:SF53">
    <property type="entry name" value="HTH-TYPE TRANSCRIPTIONAL REGULATOR LRPC"/>
    <property type="match status" value="1"/>
</dbReference>
<dbReference type="Gene3D" id="1.10.10.10">
    <property type="entry name" value="Winged helix-like DNA-binding domain superfamily/Winged helix DNA-binding domain"/>
    <property type="match status" value="1"/>
</dbReference>
<dbReference type="InterPro" id="IPR011991">
    <property type="entry name" value="ArsR-like_HTH"/>
</dbReference>
<dbReference type="InterPro" id="IPR019888">
    <property type="entry name" value="Tscrpt_reg_AsnC-like"/>
</dbReference>
<dbReference type="SMART" id="SM00344">
    <property type="entry name" value="HTH_ASNC"/>
    <property type="match status" value="1"/>
</dbReference>
<dbReference type="SUPFAM" id="SSF46785">
    <property type="entry name" value="Winged helix' DNA-binding domain"/>
    <property type="match status" value="1"/>
</dbReference>
<dbReference type="SUPFAM" id="SSF54909">
    <property type="entry name" value="Dimeric alpha+beta barrel"/>
    <property type="match status" value="1"/>
</dbReference>
<dbReference type="Gene3D" id="3.30.70.920">
    <property type="match status" value="1"/>
</dbReference>
<dbReference type="GO" id="GO:0043200">
    <property type="term" value="P:response to amino acid"/>
    <property type="evidence" value="ECO:0007669"/>
    <property type="project" value="TreeGrafter"/>
</dbReference>
<sequence length="154" mass="17254">MIRLDLLDDVDRQIISELQMNARASVADMARRLDLARTTIIARVERLEKSGIIAGYTLKLGSDVLDSSLQAYVGITLQPKAGKDVVRRFNRMPEVHQLCAVSGEFDYVAWLRVSTPEQLDRILDEIGEMDGVIKTTTSVVLARKIDRGDAPRTR</sequence>
<dbReference type="GO" id="GO:0005829">
    <property type="term" value="C:cytosol"/>
    <property type="evidence" value="ECO:0007669"/>
    <property type="project" value="TreeGrafter"/>
</dbReference>
<keyword evidence="2" id="KW-0238">DNA-binding</keyword>
<dbReference type="InterPro" id="IPR019887">
    <property type="entry name" value="Tscrpt_reg_AsnC/Lrp_C"/>
</dbReference>
<dbReference type="GO" id="GO:0043565">
    <property type="term" value="F:sequence-specific DNA binding"/>
    <property type="evidence" value="ECO:0007669"/>
    <property type="project" value="InterPro"/>
</dbReference>
<dbReference type="AlphaFoldDB" id="A0AAE4G563"/>
<dbReference type="EMBL" id="JAVRAA010000001">
    <property type="protein sequence ID" value="MDT0335919.1"/>
    <property type="molecule type" value="Genomic_DNA"/>
</dbReference>
<dbReference type="Pfam" id="PF01037">
    <property type="entry name" value="AsnC_trans_reg"/>
    <property type="match status" value="1"/>
</dbReference>
<evidence type="ECO:0000256" key="2">
    <source>
        <dbReference type="ARBA" id="ARBA00023125"/>
    </source>
</evidence>
<dbReference type="PRINTS" id="PR00033">
    <property type="entry name" value="HTHASNC"/>
</dbReference>
<keyword evidence="3" id="KW-0804">Transcription</keyword>
<dbReference type="InterPro" id="IPR000485">
    <property type="entry name" value="AsnC-type_HTH_dom"/>
</dbReference>
<name>A0AAE4G563_9BURK</name>
<dbReference type="InterPro" id="IPR011008">
    <property type="entry name" value="Dimeric_a/b-barrel"/>
</dbReference>
<keyword evidence="1" id="KW-0805">Transcription regulation</keyword>
<feature type="domain" description="HTH asnC-type" evidence="4">
    <location>
        <begin position="7"/>
        <end position="76"/>
    </location>
</feature>
<evidence type="ECO:0000256" key="3">
    <source>
        <dbReference type="ARBA" id="ARBA00023163"/>
    </source>
</evidence>
<comment type="caution">
    <text evidence="5">The sequence shown here is derived from an EMBL/GenBank/DDBJ whole genome shotgun (WGS) entry which is preliminary data.</text>
</comment>
<evidence type="ECO:0000313" key="5">
    <source>
        <dbReference type="EMBL" id="MDT0335919.1"/>
    </source>
</evidence>